<comment type="caution">
    <text evidence="2">The sequence shown here is derived from an EMBL/GenBank/DDBJ whole genome shotgun (WGS) entry which is preliminary data.</text>
</comment>
<sequence length="193" mass="22279">MSGQPTIQPTEPTREDPTETEETWDADDEQSDDEGSFEPFENFSSILIDLPEPKWFFNFHVSRDSQPTLGTDGMSDGWINKPYFLWELCAILAAAGTDKEWTEKFEQWKPTWLLAREQMRTYGCSHFSSEFPLAPIGLALIRFPEDGREFEIDQGDDLGDFEDGSDVWALWRYLVEMPVGKDNMFEVTLVEEV</sequence>
<dbReference type="OrthoDB" id="4326874at2759"/>
<accession>A0A9W4HSX9</accession>
<evidence type="ECO:0000313" key="2">
    <source>
        <dbReference type="EMBL" id="CAG8112218.1"/>
    </source>
</evidence>
<reference evidence="2" key="1">
    <citation type="submission" date="2021-07" db="EMBL/GenBank/DDBJ databases">
        <authorList>
            <person name="Branca A.L. A."/>
        </authorList>
    </citation>
    <scope>NUCLEOTIDE SEQUENCE</scope>
</reference>
<gene>
    <name evidence="2" type="ORF">POLS_LOCUS4989</name>
</gene>
<feature type="compositionally biased region" description="Acidic residues" evidence="1">
    <location>
        <begin position="18"/>
        <end position="36"/>
    </location>
</feature>
<organism evidence="2 3">
    <name type="scientific">Penicillium olsonii</name>
    <dbReference type="NCBI Taxonomy" id="99116"/>
    <lineage>
        <taxon>Eukaryota</taxon>
        <taxon>Fungi</taxon>
        <taxon>Dikarya</taxon>
        <taxon>Ascomycota</taxon>
        <taxon>Pezizomycotina</taxon>
        <taxon>Eurotiomycetes</taxon>
        <taxon>Eurotiomycetidae</taxon>
        <taxon>Eurotiales</taxon>
        <taxon>Aspergillaceae</taxon>
        <taxon>Penicillium</taxon>
    </lineage>
</organism>
<name>A0A9W4HSX9_PENOL</name>
<dbReference type="EMBL" id="CAJVOS010000026">
    <property type="protein sequence ID" value="CAG8112218.1"/>
    <property type="molecule type" value="Genomic_DNA"/>
</dbReference>
<proteinExistence type="predicted"/>
<dbReference type="Proteomes" id="UP001153618">
    <property type="component" value="Unassembled WGS sequence"/>
</dbReference>
<evidence type="ECO:0000313" key="3">
    <source>
        <dbReference type="Proteomes" id="UP001153618"/>
    </source>
</evidence>
<keyword evidence="3" id="KW-1185">Reference proteome</keyword>
<protein>
    <submittedName>
        <fullName evidence="2">Uncharacterized protein</fullName>
    </submittedName>
</protein>
<feature type="region of interest" description="Disordered" evidence="1">
    <location>
        <begin position="1"/>
        <end position="37"/>
    </location>
</feature>
<dbReference type="AlphaFoldDB" id="A0A9W4HSX9"/>
<evidence type="ECO:0000256" key="1">
    <source>
        <dbReference type="SAM" id="MobiDB-lite"/>
    </source>
</evidence>